<dbReference type="PANTHER" id="PTHR30466">
    <property type="entry name" value="FLAVIN REDUCTASE"/>
    <property type="match status" value="1"/>
</dbReference>
<proteinExistence type="predicted"/>
<dbReference type="Proteomes" id="UP000630923">
    <property type="component" value="Unassembled WGS sequence"/>
</dbReference>
<dbReference type="Gene3D" id="2.30.110.10">
    <property type="entry name" value="Electron Transport, Fmn-binding Protein, Chain A"/>
    <property type="match status" value="1"/>
</dbReference>
<keyword evidence="4" id="KW-1185">Reference proteome</keyword>
<dbReference type="AlphaFoldDB" id="A0A919E8G2"/>
<keyword evidence="1" id="KW-0560">Oxidoreductase</keyword>
<name>A0A919E8G2_9PROT</name>
<reference evidence="3" key="1">
    <citation type="journal article" date="2014" name="Int. J. Syst. Evol. Microbiol.">
        <title>Complete genome sequence of Corynebacterium casei LMG S-19264T (=DSM 44701T), isolated from a smear-ripened cheese.</title>
        <authorList>
            <consortium name="US DOE Joint Genome Institute (JGI-PGF)"/>
            <person name="Walter F."/>
            <person name="Albersmeier A."/>
            <person name="Kalinowski J."/>
            <person name="Ruckert C."/>
        </authorList>
    </citation>
    <scope>NUCLEOTIDE SEQUENCE</scope>
    <source>
        <strain evidence="3">KCTC 42590</strain>
    </source>
</reference>
<dbReference type="EMBL" id="BNCI01000002">
    <property type="protein sequence ID" value="GHF25056.1"/>
    <property type="molecule type" value="Genomic_DNA"/>
</dbReference>
<dbReference type="InterPro" id="IPR012349">
    <property type="entry name" value="Split_barrel_FMN-bd"/>
</dbReference>
<protein>
    <submittedName>
        <fullName evidence="3">Oxidoreductase</fullName>
    </submittedName>
</protein>
<comment type="caution">
    <text evidence="3">The sequence shown here is derived from an EMBL/GenBank/DDBJ whole genome shotgun (WGS) entry which is preliminary data.</text>
</comment>
<dbReference type="RefSeq" id="WP_191252478.1">
    <property type="nucleotide sequence ID" value="NZ_BNCI01000002.1"/>
</dbReference>
<gene>
    <name evidence="3" type="ORF">GCM10017044_19790</name>
</gene>
<evidence type="ECO:0000259" key="2">
    <source>
        <dbReference type="SMART" id="SM00903"/>
    </source>
</evidence>
<accession>A0A919E8G2</accession>
<dbReference type="GO" id="GO:0042602">
    <property type="term" value="F:riboflavin reductase (NADPH) activity"/>
    <property type="evidence" value="ECO:0007669"/>
    <property type="project" value="TreeGrafter"/>
</dbReference>
<reference evidence="3" key="2">
    <citation type="submission" date="2020-09" db="EMBL/GenBank/DDBJ databases">
        <authorList>
            <person name="Sun Q."/>
            <person name="Kim S."/>
        </authorList>
    </citation>
    <scope>NUCLEOTIDE SEQUENCE</scope>
    <source>
        <strain evidence="3">KCTC 42590</strain>
    </source>
</reference>
<organism evidence="3 4">
    <name type="scientific">Kordiimonas sediminis</name>
    <dbReference type="NCBI Taxonomy" id="1735581"/>
    <lineage>
        <taxon>Bacteria</taxon>
        <taxon>Pseudomonadati</taxon>
        <taxon>Pseudomonadota</taxon>
        <taxon>Alphaproteobacteria</taxon>
        <taxon>Kordiimonadales</taxon>
        <taxon>Kordiimonadaceae</taxon>
        <taxon>Kordiimonas</taxon>
    </lineage>
</organism>
<sequence length="165" mass="17333">MPISAEDFKQGMRRLGGAVNIVTTSCDGVWYGLTATAVTSLTAEPPRLLCCVNRQGATYGAISKSRNLCVNVLSTEHKDLAMIFAGMSGESETERFTKGTWAAGSTGAPRLVGAMASFECTVESILDSGSHGIVIGSIEGLDTSGEEINDPLCYLDGAWATMTQV</sequence>
<evidence type="ECO:0000313" key="3">
    <source>
        <dbReference type="EMBL" id="GHF25056.1"/>
    </source>
</evidence>
<dbReference type="InterPro" id="IPR002563">
    <property type="entry name" value="Flavin_Rdtase-like_dom"/>
</dbReference>
<dbReference type="InterPro" id="IPR050268">
    <property type="entry name" value="NADH-dep_flavin_reductase"/>
</dbReference>
<dbReference type="SUPFAM" id="SSF50475">
    <property type="entry name" value="FMN-binding split barrel"/>
    <property type="match status" value="1"/>
</dbReference>
<dbReference type="PANTHER" id="PTHR30466:SF1">
    <property type="entry name" value="FMN REDUCTASE (NADH) RUTF"/>
    <property type="match status" value="1"/>
</dbReference>
<evidence type="ECO:0000313" key="4">
    <source>
        <dbReference type="Proteomes" id="UP000630923"/>
    </source>
</evidence>
<dbReference type="SMART" id="SM00903">
    <property type="entry name" value="Flavin_Reduct"/>
    <property type="match status" value="1"/>
</dbReference>
<evidence type="ECO:0000256" key="1">
    <source>
        <dbReference type="ARBA" id="ARBA00023002"/>
    </source>
</evidence>
<dbReference type="GO" id="GO:0010181">
    <property type="term" value="F:FMN binding"/>
    <property type="evidence" value="ECO:0007669"/>
    <property type="project" value="InterPro"/>
</dbReference>
<dbReference type="Pfam" id="PF01613">
    <property type="entry name" value="Flavin_Reduct"/>
    <property type="match status" value="1"/>
</dbReference>
<feature type="domain" description="Flavin reductase like" evidence="2">
    <location>
        <begin position="12"/>
        <end position="161"/>
    </location>
</feature>